<dbReference type="EMBL" id="JACHGJ010000007">
    <property type="protein sequence ID" value="MBB6481594.1"/>
    <property type="molecule type" value="Genomic_DNA"/>
</dbReference>
<accession>A0A841R8I4</accession>
<sequence length="80" mass="9169">MIKSTAAQSIQRAAQNYLKKIDWVMEHNPEDIGELACLYAGISGIKECIKALQEDSLITKREEELLNSEMEELYIHCQIK</sequence>
<dbReference type="RefSeq" id="WP_184747834.1">
    <property type="nucleotide sequence ID" value="NZ_JACHGJ010000007.1"/>
</dbReference>
<evidence type="ECO:0000313" key="2">
    <source>
        <dbReference type="Proteomes" id="UP000587760"/>
    </source>
</evidence>
<name>A0A841R8I4_9SPIO</name>
<dbReference type="AlphaFoldDB" id="A0A841R8I4"/>
<keyword evidence="2" id="KW-1185">Reference proteome</keyword>
<comment type="caution">
    <text evidence="1">The sequence shown here is derived from an EMBL/GenBank/DDBJ whole genome shotgun (WGS) entry which is preliminary data.</text>
</comment>
<gene>
    <name evidence="1" type="ORF">HNR50_003274</name>
</gene>
<evidence type="ECO:0000313" key="1">
    <source>
        <dbReference type="EMBL" id="MBB6481594.1"/>
    </source>
</evidence>
<dbReference type="Proteomes" id="UP000587760">
    <property type="component" value="Unassembled WGS sequence"/>
</dbReference>
<protein>
    <submittedName>
        <fullName evidence="1">Uncharacterized protein</fullName>
    </submittedName>
</protein>
<reference evidence="1 2" key="1">
    <citation type="submission" date="2020-08" db="EMBL/GenBank/DDBJ databases">
        <title>Genomic Encyclopedia of Type Strains, Phase IV (KMG-IV): sequencing the most valuable type-strain genomes for metagenomic binning, comparative biology and taxonomic classification.</title>
        <authorList>
            <person name="Goeker M."/>
        </authorList>
    </citation>
    <scope>NUCLEOTIDE SEQUENCE [LARGE SCALE GENOMIC DNA]</scope>
    <source>
        <strain evidence="1 2">DSM 2461</strain>
    </source>
</reference>
<proteinExistence type="predicted"/>
<organism evidence="1 2">
    <name type="scientific">Spirochaeta isovalerica</name>
    <dbReference type="NCBI Taxonomy" id="150"/>
    <lineage>
        <taxon>Bacteria</taxon>
        <taxon>Pseudomonadati</taxon>
        <taxon>Spirochaetota</taxon>
        <taxon>Spirochaetia</taxon>
        <taxon>Spirochaetales</taxon>
        <taxon>Spirochaetaceae</taxon>
        <taxon>Spirochaeta</taxon>
    </lineage>
</organism>